<keyword evidence="5" id="KW-1185">Reference proteome</keyword>
<evidence type="ECO:0000256" key="1">
    <source>
        <dbReference type="ARBA" id="ARBA00022729"/>
    </source>
</evidence>
<dbReference type="Ensembl" id="ENSNPET00000010093.1">
    <property type="protein sequence ID" value="ENSNPEP00000009849.1"/>
    <property type="gene ID" value="ENSNPEG00000007383.1"/>
</dbReference>
<evidence type="ECO:0000313" key="5">
    <source>
        <dbReference type="Proteomes" id="UP000694420"/>
    </source>
</evidence>
<dbReference type="InterPro" id="IPR050413">
    <property type="entry name" value="TCR_beta_variable"/>
</dbReference>
<dbReference type="GO" id="GO:0005886">
    <property type="term" value="C:plasma membrane"/>
    <property type="evidence" value="ECO:0007669"/>
    <property type="project" value="TreeGrafter"/>
</dbReference>
<protein>
    <recommendedName>
        <fullName evidence="3">Ig-like domain-containing protein</fullName>
    </recommendedName>
</protein>
<dbReference type="SMART" id="SM00406">
    <property type="entry name" value="IGv"/>
    <property type="match status" value="1"/>
</dbReference>
<dbReference type="Gene3D" id="2.60.40.10">
    <property type="entry name" value="Immunoglobulins"/>
    <property type="match status" value="1"/>
</dbReference>
<dbReference type="SUPFAM" id="SSF48726">
    <property type="entry name" value="Immunoglobulin"/>
    <property type="match status" value="1"/>
</dbReference>
<dbReference type="InterPro" id="IPR036179">
    <property type="entry name" value="Ig-like_dom_sf"/>
</dbReference>
<feature type="domain" description="Ig-like" evidence="3">
    <location>
        <begin position="14"/>
        <end position="122"/>
    </location>
</feature>
<name>A0A8C6Z7L9_NOTPE</name>
<reference evidence="4" key="2">
    <citation type="submission" date="2025-09" db="UniProtKB">
        <authorList>
            <consortium name="Ensembl"/>
        </authorList>
    </citation>
    <scope>IDENTIFICATION</scope>
</reference>
<dbReference type="GO" id="GO:0007166">
    <property type="term" value="P:cell surface receptor signaling pathway"/>
    <property type="evidence" value="ECO:0007669"/>
    <property type="project" value="TreeGrafter"/>
</dbReference>
<dbReference type="PANTHER" id="PTHR23268">
    <property type="entry name" value="T-CELL RECEPTOR BETA CHAIN"/>
    <property type="match status" value="1"/>
</dbReference>
<evidence type="ECO:0000256" key="2">
    <source>
        <dbReference type="ARBA" id="ARBA00022859"/>
    </source>
</evidence>
<organism evidence="4 5">
    <name type="scientific">Nothoprocta perdicaria</name>
    <name type="common">Chilean tinamou</name>
    <name type="synonym">Crypturus perdicarius</name>
    <dbReference type="NCBI Taxonomy" id="30464"/>
    <lineage>
        <taxon>Eukaryota</taxon>
        <taxon>Metazoa</taxon>
        <taxon>Chordata</taxon>
        <taxon>Craniata</taxon>
        <taxon>Vertebrata</taxon>
        <taxon>Euteleostomi</taxon>
        <taxon>Archelosauria</taxon>
        <taxon>Archosauria</taxon>
        <taxon>Dinosauria</taxon>
        <taxon>Saurischia</taxon>
        <taxon>Theropoda</taxon>
        <taxon>Coelurosauria</taxon>
        <taxon>Aves</taxon>
        <taxon>Palaeognathae</taxon>
        <taxon>Tinamiformes</taxon>
        <taxon>Tinamidae</taxon>
        <taxon>Nothoprocta</taxon>
    </lineage>
</organism>
<keyword evidence="1" id="KW-0732">Signal</keyword>
<reference evidence="4" key="1">
    <citation type="submission" date="2025-08" db="UniProtKB">
        <authorList>
            <consortium name="Ensembl"/>
        </authorList>
    </citation>
    <scope>IDENTIFICATION</scope>
</reference>
<dbReference type="InterPro" id="IPR013783">
    <property type="entry name" value="Ig-like_fold"/>
</dbReference>
<dbReference type="GO" id="GO:0002376">
    <property type="term" value="P:immune system process"/>
    <property type="evidence" value="ECO:0007669"/>
    <property type="project" value="UniProtKB-KW"/>
</dbReference>
<proteinExistence type="predicted"/>
<dbReference type="Proteomes" id="UP000694420">
    <property type="component" value="Unplaced"/>
</dbReference>
<dbReference type="AlphaFoldDB" id="A0A8C6Z7L9"/>
<accession>A0A8C6Z7L9</accession>
<dbReference type="InterPro" id="IPR007110">
    <property type="entry name" value="Ig-like_dom"/>
</dbReference>
<dbReference type="Pfam" id="PF07686">
    <property type="entry name" value="V-set"/>
    <property type="match status" value="1"/>
</dbReference>
<evidence type="ECO:0000313" key="4">
    <source>
        <dbReference type="Ensembl" id="ENSNPEP00000009849.1"/>
    </source>
</evidence>
<dbReference type="PROSITE" id="PS50835">
    <property type="entry name" value="IG_LIKE"/>
    <property type="match status" value="1"/>
</dbReference>
<keyword evidence="2" id="KW-0391">Immunity</keyword>
<evidence type="ECO:0000259" key="3">
    <source>
        <dbReference type="PROSITE" id="PS50835"/>
    </source>
</evidence>
<sequence length="122" mass="13338">DHALEESDITSLSPQSFSISLPGWALKQSPDTVTQQGQTVSLSCSEKISSNIAMYWFKQSLGKDSRLILVVSAVQGSKATIEEEFQSRFQSSEIQGDSLTLFIDQASLNDSGTYYCAESDSQ</sequence>
<dbReference type="InterPro" id="IPR013106">
    <property type="entry name" value="Ig_V-set"/>
</dbReference>